<proteinExistence type="inferred from homology"/>
<dbReference type="RefSeq" id="WP_009579846.1">
    <property type="nucleotide sequence ID" value="NZ_AMZN01000036.1"/>
</dbReference>
<evidence type="ECO:0000256" key="5">
    <source>
        <dbReference type="ARBA" id="ARBA00022989"/>
    </source>
</evidence>
<feature type="transmembrane region" description="Helical" evidence="7">
    <location>
        <begin position="42"/>
        <end position="63"/>
    </location>
</feature>
<comment type="subcellular location">
    <subcellularLocation>
        <location evidence="1">Membrane</location>
        <topology evidence="1">Multi-pass membrane protein</topology>
    </subcellularLocation>
</comment>
<feature type="transmembrane region" description="Helical" evidence="7">
    <location>
        <begin position="12"/>
        <end position="30"/>
    </location>
</feature>
<evidence type="ECO:0000259" key="8">
    <source>
        <dbReference type="Pfam" id="PF02397"/>
    </source>
</evidence>
<evidence type="ECO:0000256" key="4">
    <source>
        <dbReference type="ARBA" id="ARBA00022692"/>
    </source>
</evidence>
<dbReference type="STRING" id="1237149.C900_02438"/>
<organism evidence="9 10">
    <name type="scientific">Fulvivirga imtechensis AK7</name>
    <dbReference type="NCBI Taxonomy" id="1237149"/>
    <lineage>
        <taxon>Bacteria</taxon>
        <taxon>Pseudomonadati</taxon>
        <taxon>Bacteroidota</taxon>
        <taxon>Cytophagia</taxon>
        <taxon>Cytophagales</taxon>
        <taxon>Fulvivirgaceae</taxon>
        <taxon>Fulvivirga</taxon>
    </lineage>
</organism>
<comment type="similarity">
    <text evidence="2">Belongs to the bacterial sugar transferase family.</text>
</comment>
<accession>L8JRY7</accession>
<dbReference type="OrthoDB" id="9808602at2"/>
<keyword evidence="6 7" id="KW-0472">Membrane</keyword>
<evidence type="ECO:0000256" key="2">
    <source>
        <dbReference type="ARBA" id="ARBA00006464"/>
    </source>
</evidence>
<reference evidence="9 10" key="1">
    <citation type="submission" date="2012-12" db="EMBL/GenBank/DDBJ databases">
        <title>Genome assembly of Fulvivirga imtechensis AK7.</title>
        <authorList>
            <person name="Nupur N."/>
            <person name="Khatri I."/>
            <person name="Kumar R."/>
            <person name="Subramanian S."/>
            <person name="Pinnaka A."/>
        </authorList>
    </citation>
    <scope>NUCLEOTIDE SEQUENCE [LARGE SCALE GENOMIC DNA]</scope>
    <source>
        <strain evidence="9 10">AK7</strain>
    </source>
</reference>
<comment type="caution">
    <text evidence="9">The sequence shown here is derived from an EMBL/GenBank/DDBJ whole genome shotgun (WGS) entry which is preliminary data.</text>
</comment>
<dbReference type="Proteomes" id="UP000011135">
    <property type="component" value="Unassembled WGS sequence"/>
</dbReference>
<protein>
    <submittedName>
        <fullName evidence="9">Capsular polysaccharide biosynthesis protein</fullName>
    </submittedName>
</protein>
<evidence type="ECO:0000256" key="1">
    <source>
        <dbReference type="ARBA" id="ARBA00004141"/>
    </source>
</evidence>
<feature type="transmembrane region" description="Helical" evidence="7">
    <location>
        <begin position="276"/>
        <end position="300"/>
    </location>
</feature>
<dbReference type="Pfam" id="PF13727">
    <property type="entry name" value="CoA_binding_3"/>
    <property type="match status" value="1"/>
</dbReference>
<dbReference type="NCBIfam" id="TIGR03023">
    <property type="entry name" value="WcaJ_sugtrans"/>
    <property type="match status" value="1"/>
</dbReference>
<sequence length="461" mass="53143">MEEKYHSRFIKVILCAVDLILITIIFTILQKLGLIQLSREDLYFLSLIFGFSWIATGLFSGIYEISKYSLIRSLSINLFSTLLFHIILIYFTLYSLIAQSINLKALLTLYLFAALAMIGTRIVYKLVWKYFEFSGFELRRIVIVGTTRSGKALYDFFTLQAGSGYVFKGFFDNYPNPDIVNRKLVRGTVDDLNAFCIREGIDEIYFALPLVHKELIERLGRFADDNCIYLRIAPDFSEVVRNSHNVFLYDSIPVLTVRKEPLGMFVNAALKRAFDIMFSLTVIVFIFPIVIPLIALTIVWDSEGPVIFKQLRPGKKNKLFECYKFRTMYVNGTTEKMAVKGDPRITRVGAFLRKTSLDELPQFVNVLLGDMSVVGPRPNLLSQLEEYSKSIRKYKVRHFISPGITGYAQVNGFRGEVKEIELMEKRVEYDVAYMENWSLLLDLKIILQTVRKMVKGDEHAY</sequence>
<keyword evidence="10" id="KW-1185">Reference proteome</keyword>
<dbReference type="Pfam" id="PF02397">
    <property type="entry name" value="Bac_transf"/>
    <property type="match status" value="1"/>
</dbReference>
<keyword evidence="3" id="KW-0808">Transferase</keyword>
<dbReference type="AlphaFoldDB" id="L8JRY7"/>
<keyword evidence="4 7" id="KW-0812">Transmembrane</keyword>
<gene>
    <name evidence="9" type="ORF">C900_02438</name>
</gene>
<dbReference type="eggNOG" id="COG2148">
    <property type="taxonomic scope" value="Bacteria"/>
</dbReference>
<evidence type="ECO:0000256" key="3">
    <source>
        <dbReference type="ARBA" id="ARBA00022679"/>
    </source>
</evidence>
<feature type="domain" description="Bacterial sugar transferase" evidence="8">
    <location>
        <begin position="271"/>
        <end position="454"/>
    </location>
</feature>
<feature type="transmembrane region" description="Helical" evidence="7">
    <location>
        <begin position="103"/>
        <end position="124"/>
    </location>
</feature>
<dbReference type="InterPro" id="IPR017473">
    <property type="entry name" value="Undecaprenyl-P_gluc_Ptfrase"/>
</dbReference>
<dbReference type="NCBIfam" id="TIGR03025">
    <property type="entry name" value="EPS_sugtrans"/>
    <property type="match status" value="1"/>
</dbReference>
<dbReference type="GO" id="GO:0016780">
    <property type="term" value="F:phosphotransferase activity, for other substituted phosphate groups"/>
    <property type="evidence" value="ECO:0007669"/>
    <property type="project" value="TreeGrafter"/>
</dbReference>
<dbReference type="InterPro" id="IPR017475">
    <property type="entry name" value="EPS_sugar_tfrase"/>
</dbReference>
<dbReference type="InterPro" id="IPR003362">
    <property type="entry name" value="Bact_transf"/>
</dbReference>
<dbReference type="Gene3D" id="3.40.50.720">
    <property type="entry name" value="NAD(P)-binding Rossmann-like Domain"/>
    <property type="match status" value="1"/>
</dbReference>
<evidence type="ECO:0000256" key="6">
    <source>
        <dbReference type="ARBA" id="ARBA00023136"/>
    </source>
</evidence>
<evidence type="ECO:0000313" key="9">
    <source>
        <dbReference type="EMBL" id="ELR71630.1"/>
    </source>
</evidence>
<evidence type="ECO:0000313" key="10">
    <source>
        <dbReference type="Proteomes" id="UP000011135"/>
    </source>
</evidence>
<dbReference type="EMBL" id="AMZN01000036">
    <property type="protein sequence ID" value="ELR71630.1"/>
    <property type="molecule type" value="Genomic_DNA"/>
</dbReference>
<feature type="transmembrane region" description="Helical" evidence="7">
    <location>
        <begin position="75"/>
        <end position="97"/>
    </location>
</feature>
<dbReference type="PANTHER" id="PTHR30576:SF0">
    <property type="entry name" value="UNDECAPRENYL-PHOSPHATE N-ACETYLGALACTOSAMINYL 1-PHOSPHATE TRANSFERASE-RELATED"/>
    <property type="match status" value="1"/>
</dbReference>
<dbReference type="PANTHER" id="PTHR30576">
    <property type="entry name" value="COLANIC BIOSYNTHESIS UDP-GLUCOSE LIPID CARRIER TRANSFERASE"/>
    <property type="match status" value="1"/>
</dbReference>
<dbReference type="GO" id="GO:0016020">
    <property type="term" value="C:membrane"/>
    <property type="evidence" value="ECO:0007669"/>
    <property type="project" value="UniProtKB-SubCell"/>
</dbReference>
<evidence type="ECO:0000256" key="7">
    <source>
        <dbReference type="SAM" id="Phobius"/>
    </source>
</evidence>
<keyword evidence="5 7" id="KW-1133">Transmembrane helix</keyword>
<name>L8JRY7_9BACT</name>